<dbReference type="AlphaFoldDB" id="A0A6J3LZZ2"/>
<reference evidence="3" key="3">
    <citation type="submission" date="2025-08" db="UniProtKB">
        <authorList>
            <consortium name="RefSeq"/>
        </authorList>
    </citation>
    <scope>IDENTIFICATION</scope>
    <source>
        <strain evidence="3">CBS 342.82</strain>
    </source>
</reference>
<protein>
    <submittedName>
        <fullName evidence="3">Uncharacterized protein</fullName>
    </submittedName>
</protein>
<reference evidence="3" key="1">
    <citation type="submission" date="2020-01" db="EMBL/GenBank/DDBJ databases">
        <authorList>
            <consortium name="DOE Joint Genome Institute"/>
            <person name="Haridas S."/>
            <person name="Albert R."/>
            <person name="Binder M."/>
            <person name="Bloem J."/>
            <person name="Labutti K."/>
            <person name="Salamov A."/>
            <person name="Andreopoulos B."/>
            <person name="Baker S.E."/>
            <person name="Barry K."/>
            <person name="Bills G."/>
            <person name="Bluhm B.H."/>
            <person name="Cannon C."/>
            <person name="Castanera R."/>
            <person name="Culley D.E."/>
            <person name="Daum C."/>
            <person name="Ezra D."/>
            <person name="Gonzalez J.B."/>
            <person name="Henrissat B."/>
            <person name="Kuo A."/>
            <person name="Liang C."/>
            <person name="Lipzen A."/>
            <person name="Lutzoni F."/>
            <person name="Magnuson J."/>
            <person name="Mondo S."/>
            <person name="Nolan M."/>
            <person name="Ohm R."/>
            <person name="Pangilinan J."/>
            <person name="Park H.-J."/>
            <person name="Ramirez L."/>
            <person name="Alfaro M."/>
            <person name="Sun H."/>
            <person name="Tritt A."/>
            <person name="Yoshinaga Y."/>
            <person name="Zwiers L.-H."/>
            <person name="Turgeon B.G."/>
            <person name="Goodwin S.B."/>
            <person name="Spatafora J.W."/>
            <person name="Crous P.W."/>
            <person name="Grigoriev I.V."/>
        </authorList>
    </citation>
    <scope>NUCLEOTIDE SEQUENCE</scope>
    <source>
        <strain evidence="3">CBS 342.82</strain>
    </source>
</reference>
<organism evidence="3">
    <name type="scientific">Dissoconium aciculare CBS 342.82</name>
    <dbReference type="NCBI Taxonomy" id="1314786"/>
    <lineage>
        <taxon>Eukaryota</taxon>
        <taxon>Fungi</taxon>
        <taxon>Dikarya</taxon>
        <taxon>Ascomycota</taxon>
        <taxon>Pezizomycotina</taxon>
        <taxon>Dothideomycetes</taxon>
        <taxon>Dothideomycetidae</taxon>
        <taxon>Mycosphaerellales</taxon>
        <taxon>Dissoconiaceae</taxon>
        <taxon>Dissoconium</taxon>
    </lineage>
</organism>
<dbReference type="Proteomes" id="UP000504637">
    <property type="component" value="Unplaced"/>
</dbReference>
<proteinExistence type="predicted"/>
<keyword evidence="2" id="KW-1185">Reference proteome</keyword>
<dbReference type="RefSeq" id="XP_033458362.1">
    <property type="nucleotide sequence ID" value="XM_033600129.1"/>
</dbReference>
<accession>A0A6J3LZZ2</accession>
<evidence type="ECO:0000313" key="3">
    <source>
        <dbReference type="RefSeq" id="XP_033458362.1"/>
    </source>
</evidence>
<evidence type="ECO:0000256" key="1">
    <source>
        <dbReference type="SAM" id="MobiDB-lite"/>
    </source>
</evidence>
<feature type="region of interest" description="Disordered" evidence="1">
    <location>
        <begin position="18"/>
        <end position="43"/>
    </location>
</feature>
<reference evidence="3" key="2">
    <citation type="submission" date="2020-04" db="EMBL/GenBank/DDBJ databases">
        <authorList>
            <consortium name="NCBI Genome Project"/>
        </authorList>
    </citation>
    <scope>NUCLEOTIDE SEQUENCE</scope>
    <source>
        <strain evidence="3">CBS 342.82</strain>
    </source>
</reference>
<sequence length="272" mass="30156">MTKSISCIRITRPSSLQQCRMTTRAPHRESRHSRRASGGDRVPPTYPRCASPILLKHESFGSSTSYCRSRRSLFCKAVTRLSSASLAKMFLERKRLSHCSNHFTSITSSSQRQTTLLHSDNSFISQKHPKFFIMSPTPYTMTVEIKNDTDHYIAFVGSSTLSSIWGTTEVKTEGDIQNVKISKSGSTSGLFTALSFVAAAGSDSSKNVPFSVWATMGASAGSTVEVKLVDATPIINGDLNQLRAIDWADKIYENTAWQQDNVDRAKFKPRED</sequence>
<name>A0A6J3LZZ2_9PEZI</name>
<dbReference type="OrthoDB" id="3928324at2759"/>
<gene>
    <name evidence="3" type="ORF">K489DRAFT_271900</name>
</gene>
<dbReference type="GeneID" id="54357929"/>
<evidence type="ECO:0000313" key="2">
    <source>
        <dbReference type="Proteomes" id="UP000504637"/>
    </source>
</evidence>